<dbReference type="OrthoDB" id="111898at2157"/>
<dbReference type="EMBL" id="JMIY01000007">
    <property type="protein sequence ID" value="KCZ70709.1"/>
    <property type="molecule type" value="Genomic_DNA"/>
</dbReference>
<protein>
    <submittedName>
        <fullName evidence="1">Uncharacterized protein</fullName>
    </submittedName>
</protein>
<sequence>MGTYEDTLEDMEKTLGSVPEFIRFISERSIVNDWTSWKEVGEIDLERARYLLSTDEIISEWLDKAHTASMNAEFSRKARTVCCRMLVDTDKAQMAVTKTGEQFLVCNDNCRRFIETATPEQIKEISG</sequence>
<dbReference type="Proteomes" id="UP000027153">
    <property type="component" value="Unassembled WGS sequence"/>
</dbReference>
<reference evidence="1 2" key="1">
    <citation type="journal article" date="2013" name="Nature">
        <title>Anaerobic oxidation of methane coupled to nitrate reduction in a novel archaeal lineage.</title>
        <authorList>
            <person name="Haroon M.F."/>
            <person name="Hu S."/>
            <person name="Shi Y."/>
            <person name="Imelfort M."/>
            <person name="Keller J."/>
            <person name="Hugenholtz P."/>
            <person name="Yuan Z."/>
            <person name="Tyson G.W."/>
        </authorList>
    </citation>
    <scope>NUCLEOTIDE SEQUENCE [LARGE SCALE GENOMIC DNA]</scope>
    <source>
        <strain evidence="1 2">ANME-2d</strain>
    </source>
</reference>
<comment type="caution">
    <text evidence="1">The sequence shown here is derived from an EMBL/GenBank/DDBJ whole genome shotgun (WGS) entry which is preliminary data.</text>
</comment>
<gene>
    <name evidence="1" type="ORF">ANME2D_02732</name>
</gene>
<evidence type="ECO:0000313" key="1">
    <source>
        <dbReference type="EMBL" id="KCZ70709.1"/>
    </source>
</evidence>
<evidence type="ECO:0000313" key="2">
    <source>
        <dbReference type="Proteomes" id="UP000027153"/>
    </source>
</evidence>
<name>A0A062V4F3_9EURY</name>
<accession>A0A062V4F3</accession>
<keyword evidence="2" id="KW-1185">Reference proteome</keyword>
<organism evidence="1 2">
    <name type="scientific">Candidatus Methanoperedens nitratireducens</name>
    <dbReference type="NCBI Taxonomy" id="1392998"/>
    <lineage>
        <taxon>Archaea</taxon>
        <taxon>Methanobacteriati</taxon>
        <taxon>Methanobacteriota</taxon>
        <taxon>Stenosarchaea group</taxon>
        <taxon>Methanomicrobia</taxon>
        <taxon>Methanosarcinales</taxon>
        <taxon>ANME-2 cluster</taxon>
        <taxon>Candidatus Methanoperedentaceae</taxon>
        <taxon>Candidatus Methanoperedens</taxon>
    </lineage>
</organism>
<dbReference type="RefSeq" id="WP_048092537.1">
    <property type="nucleotide sequence ID" value="NZ_JMIY01000007.1"/>
</dbReference>
<proteinExistence type="predicted"/>
<dbReference type="AlphaFoldDB" id="A0A062V4F3"/>